<protein>
    <submittedName>
        <fullName evidence="1">Uncharacterized protein</fullName>
    </submittedName>
</protein>
<keyword evidence="2" id="KW-1185">Reference proteome</keyword>
<evidence type="ECO:0000313" key="1">
    <source>
        <dbReference type="EMBL" id="KAK1147886.1"/>
    </source>
</evidence>
<organism evidence="1 2">
    <name type="scientific">Aspergillus melleus</name>
    <dbReference type="NCBI Taxonomy" id="138277"/>
    <lineage>
        <taxon>Eukaryota</taxon>
        <taxon>Fungi</taxon>
        <taxon>Dikarya</taxon>
        <taxon>Ascomycota</taxon>
        <taxon>Pezizomycotina</taxon>
        <taxon>Eurotiomycetes</taxon>
        <taxon>Eurotiomycetidae</taxon>
        <taxon>Eurotiales</taxon>
        <taxon>Aspergillaceae</taxon>
        <taxon>Aspergillus</taxon>
        <taxon>Aspergillus subgen. Circumdati</taxon>
    </lineage>
</organism>
<dbReference type="Proteomes" id="UP001177260">
    <property type="component" value="Unassembled WGS sequence"/>
</dbReference>
<comment type="caution">
    <text evidence="1">The sequence shown here is derived from an EMBL/GenBank/DDBJ whole genome shotgun (WGS) entry which is preliminary data.</text>
</comment>
<proteinExistence type="predicted"/>
<gene>
    <name evidence="1" type="ORF">N8T08_000401</name>
</gene>
<dbReference type="EMBL" id="JAOPJF010000010">
    <property type="protein sequence ID" value="KAK1147886.1"/>
    <property type="molecule type" value="Genomic_DNA"/>
</dbReference>
<reference evidence="1 2" key="1">
    <citation type="journal article" date="2023" name="ACS Omega">
        <title>Identification of the Neoaspergillic Acid Biosynthesis Gene Cluster by Establishing an In Vitro CRISPR-Ribonucleoprotein Genetic System in Aspergillus melleus.</title>
        <authorList>
            <person name="Yuan B."/>
            <person name="Grau M.F."/>
            <person name="Murata R.M."/>
            <person name="Torok T."/>
            <person name="Venkateswaran K."/>
            <person name="Stajich J.E."/>
            <person name="Wang C.C.C."/>
        </authorList>
    </citation>
    <scope>NUCLEOTIDE SEQUENCE [LARGE SCALE GENOMIC DNA]</scope>
    <source>
        <strain evidence="1 2">IMV 1140</strain>
    </source>
</reference>
<accession>A0ACC3BBA7</accession>
<evidence type="ECO:0000313" key="2">
    <source>
        <dbReference type="Proteomes" id="UP001177260"/>
    </source>
</evidence>
<sequence length="312" mass="33562">MPSSNKSERTVLITGCSDGSLGSHLALQFHAAGWRVFASARNLAKLKDVEKVGIETVQLDTLSESSLRQCFTSVTDLTSGSLDALINNAGAGYSMPGSDMDIGRARELFELNVWSLVAVTQAFLPLLLASTCDQGALLVNHGSLSGVVAASGPFAGAYNASKAAVMSFTETWRLELEPFDIRVIDLVTGAVRSNFHITAEPPELPVKSLYNVAKEAVESAMASHDDNESTDPEKWARGVVKELSKRSPPHWIWAGKFANIVRLASLLPLGVFDRIMERMCALDVVERNLGTGKGRGRRSQSSLMAGVADQKI</sequence>
<name>A0ACC3BBA7_9EURO</name>